<dbReference type="Pfam" id="PF00027">
    <property type="entry name" value="cNMP_binding"/>
    <property type="match status" value="1"/>
</dbReference>
<dbReference type="InterPro" id="IPR000595">
    <property type="entry name" value="cNMP-bd_dom"/>
</dbReference>
<dbReference type="PROSITE" id="PS50042">
    <property type="entry name" value="CNMP_BINDING_3"/>
    <property type="match status" value="1"/>
</dbReference>
<evidence type="ECO:0000313" key="2">
    <source>
        <dbReference type="EMBL" id="MFD2312160.1"/>
    </source>
</evidence>
<comment type="caution">
    <text evidence="2">The sequence shown here is derived from an EMBL/GenBank/DDBJ whole genome shotgun (WGS) entry which is preliminary data.</text>
</comment>
<accession>A0ABW5EJD3</accession>
<organism evidence="2 3">
    <name type="scientific">Microbulbifer halophilus</name>
    <dbReference type="NCBI Taxonomy" id="453963"/>
    <lineage>
        <taxon>Bacteria</taxon>
        <taxon>Pseudomonadati</taxon>
        <taxon>Pseudomonadota</taxon>
        <taxon>Gammaproteobacteria</taxon>
        <taxon>Cellvibrionales</taxon>
        <taxon>Microbulbiferaceae</taxon>
        <taxon>Microbulbifer</taxon>
    </lineage>
</organism>
<evidence type="ECO:0000313" key="3">
    <source>
        <dbReference type="Proteomes" id="UP001597425"/>
    </source>
</evidence>
<dbReference type="CDD" id="cd00038">
    <property type="entry name" value="CAP_ED"/>
    <property type="match status" value="1"/>
</dbReference>
<dbReference type="Gene3D" id="2.60.120.10">
    <property type="entry name" value="Jelly Rolls"/>
    <property type="match status" value="1"/>
</dbReference>
<dbReference type="EMBL" id="JBHUJD010000030">
    <property type="protein sequence ID" value="MFD2312160.1"/>
    <property type="molecule type" value="Genomic_DNA"/>
</dbReference>
<evidence type="ECO:0000259" key="1">
    <source>
        <dbReference type="PROSITE" id="PS50042"/>
    </source>
</evidence>
<sequence length="155" mass="17692">MRQIDGKLLLDELGIDHLRDASTLGALSDQTITHLMERGRVYALRKGEKLFEDGGPGDTFFVILKGSFAYYLPVNNRSEYIRDFHFGMEIGFVSMIALTPRPGTAIASSHSYVLEITTDLFYALHVEKPLDFGVLLMNLCRELARRILERQKRNR</sequence>
<name>A0ABW5EJD3_9GAMM</name>
<gene>
    <name evidence="2" type="ORF">ACFSKX_17195</name>
</gene>
<dbReference type="SUPFAM" id="SSF51206">
    <property type="entry name" value="cAMP-binding domain-like"/>
    <property type="match status" value="1"/>
</dbReference>
<dbReference type="RefSeq" id="WP_265723018.1">
    <property type="nucleotide sequence ID" value="NZ_JAPIVK010000034.1"/>
</dbReference>
<dbReference type="Proteomes" id="UP001597425">
    <property type="component" value="Unassembled WGS sequence"/>
</dbReference>
<dbReference type="InterPro" id="IPR014710">
    <property type="entry name" value="RmlC-like_jellyroll"/>
</dbReference>
<proteinExistence type="predicted"/>
<dbReference type="InterPro" id="IPR018490">
    <property type="entry name" value="cNMP-bd_dom_sf"/>
</dbReference>
<protein>
    <submittedName>
        <fullName evidence="2">Crp/Fnr family transcriptional regulator</fullName>
    </submittedName>
</protein>
<keyword evidence="3" id="KW-1185">Reference proteome</keyword>
<reference evidence="3" key="1">
    <citation type="journal article" date="2019" name="Int. J. Syst. Evol. Microbiol.">
        <title>The Global Catalogue of Microorganisms (GCM) 10K type strain sequencing project: providing services to taxonomists for standard genome sequencing and annotation.</title>
        <authorList>
            <consortium name="The Broad Institute Genomics Platform"/>
            <consortium name="The Broad Institute Genome Sequencing Center for Infectious Disease"/>
            <person name="Wu L."/>
            <person name="Ma J."/>
        </authorList>
    </citation>
    <scope>NUCLEOTIDE SEQUENCE [LARGE SCALE GENOMIC DNA]</scope>
    <source>
        <strain evidence="3">KCTC 12848</strain>
    </source>
</reference>
<feature type="domain" description="Cyclic nucleotide-binding" evidence="1">
    <location>
        <begin position="23"/>
        <end position="124"/>
    </location>
</feature>